<evidence type="ECO:0000313" key="7">
    <source>
        <dbReference type="EMBL" id="KAH7050335.1"/>
    </source>
</evidence>
<sequence length="475" mass="52996">MAGPSSPLKTIPGPISSLYTDPPLKIDLLSGRRTLYIHELHKNYGSVVRISPTEVSISDPTACHTIHRAGSGFPKSDWCSRFVNHDVPGIFEMSDAKQHAARRKLLARAFTKTELRSKWEDMIREKTELAMGKIEKGANVMFSNDVVGHLMFGESFRMLELGKKNEYIQVLESTAKGRGIAVELPLIDFIGRHIPHPTFRALFHGHNYRVKYGKRAVIMSKSKESDSSNIFGRLSLAADTKGKHSTNFPLTELDIQTKAGNLILAGSDTTAFSLTYITWSVLAHPDVQMKLEQELSGLNGSFTDSDLETLPFLVAVINETMRIWGASSGSRPRLVPKAGAELAGYFIPGGYTVSTQSWTLQRDERFWPDPEKPLHLNQLKRSTADGNIHSDRFNPYRWLDASAAEASNMAYSPFGAGSRTCLGIHLAMMELRIAVAMFFRRFRGVKLVSGQTMEVKNFFLIKPKAEHVMIRPAEV</sequence>
<name>A0ABQ8GB41_9PEZI</name>
<dbReference type="PROSITE" id="PS00086">
    <property type="entry name" value="CYTOCHROME_P450"/>
    <property type="match status" value="1"/>
</dbReference>
<keyword evidence="4 6" id="KW-0560">Oxidoreductase</keyword>
<evidence type="ECO:0000256" key="2">
    <source>
        <dbReference type="ARBA" id="ARBA00010617"/>
    </source>
</evidence>
<dbReference type="Proteomes" id="UP000774617">
    <property type="component" value="Unassembled WGS sequence"/>
</dbReference>
<keyword evidence="3 6" id="KW-0479">Metal-binding</keyword>
<evidence type="ECO:0000256" key="3">
    <source>
        <dbReference type="ARBA" id="ARBA00022723"/>
    </source>
</evidence>
<gene>
    <name evidence="7" type="ORF">B0J12DRAFT_728564</name>
</gene>
<dbReference type="Pfam" id="PF00067">
    <property type="entry name" value="p450"/>
    <property type="match status" value="2"/>
</dbReference>
<dbReference type="PANTHER" id="PTHR24305:SF96">
    <property type="entry name" value="CYTOCHROME P450 MONOOXYGENASE STCB-RELATED"/>
    <property type="match status" value="1"/>
</dbReference>
<evidence type="ECO:0000256" key="4">
    <source>
        <dbReference type="ARBA" id="ARBA00023002"/>
    </source>
</evidence>
<keyword evidence="6" id="KW-0349">Heme</keyword>
<dbReference type="InterPro" id="IPR017972">
    <property type="entry name" value="Cyt_P450_CS"/>
</dbReference>
<dbReference type="InterPro" id="IPR001128">
    <property type="entry name" value="Cyt_P450"/>
</dbReference>
<evidence type="ECO:0000256" key="1">
    <source>
        <dbReference type="ARBA" id="ARBA00001971"/>
    </source>
</evidence>
<proteinExistence type="inferred from homology"/>
<dbReference type="SUPFAM" id="SSF48264">
    <property type="entry name" value="Cytochrome P450"/>
    <property type="match status" value="1"/>
</dbReference>
<comment type="cofactor">
    <cofactor evidence="1">
        <name>heme</name>
        <dbReference type="ChEBI" id="CHEBI:30413"/>
    </cofactor>
</comment>
<dbReference type="Gene3D" id="1.10.630.10">
    <property type="entry name" value="Cytochrome P450"/>
    <property type="match status" value="1"/>
</dbReference>
<comment type="similarity">
    <text evidence="2 6">Belongs to the cytochrome P450 family.</text>
</comment>
<organism evidence="7 8">
    <name type="scientific">Macrophomina phaseolina</name>
    <dbReference type="NCBI Taxonomy" id="35725"/>
    <lineage>
        <taxon>Eukaryota</taxon>
        <taxon>Fungi</taxon>
        <taxon>Dikarya</taxon>
        <taxon>Ascomycota</taxon>
        <taxon>Pezizomycotina</taxon>
        <taxon>Dothideomycetes</taxon>
        <taxon>Dothideomycetes incertae sedis</taxon>
        <taxon>Botryosphaeriales</taxon>
        <taxon>Botryosphaeriaceae</taxon>
        <taxon>Macrophomina</taxon>
    </lineage>
</organism>
<comment type="caution">
    <text evidence="7">The sequence shown here is derived from an EMBL/GenBank/DDBJ whole genome shotgun (WGS) entry which is preliminary data.</text>
</comment>
<dbReference type="PANTHER" id="PTHR24305">
    <property type="entry name" value="CYTOCHROME P450"/>
    <property type="match status" value="1"/>
</dbReference>
<dbReference type="EMBL" id="JAGTJR010000013">
    <property type="protein sequence ID" value="KAH7050335.1"/>
    <property type="molecule type" value="Genomic_DNA"/>
</dbReference>
<dbReference type="CDD" id="cd11059">
    <property type="entry name" value="CYP_fungal"/>
    <property type="match status" value="1"/>
</dbReference>
<dbReference type="InterPro" id="IPR050121">
    <property type="entry name" value="Cytochrome_P450_monoxygenase"/>
</dbReference>
<evidence type="ECO:0000256" key="5">
    <source>
        <dbReference type="ARBA" id="ARBA00023004"/>
    </source>
</evidence>
<dbReference type="InterPro" id="IPR002401">
    <property type="entry name" value="Cyt_P450_E_grp-I"/>
</dbReference>
<keyword evidence="6" id="KW-0503">Monooxygenase</keyword>
<dbReference type="PRINTS" id="PR00463">
    <property type="entry name" value="EP450I"/>
</dbReference>
<evidence type="ECO:0000256" key="6">
    <source>
        <dbReference type="RuleBase" id="RU000461"/>
    </source>
</evidence>
<keyword evidence="8" id="KW-1185">Reference proteome</keyword>
<dbReference type="InterPro" id="IPR036396">
    <property type="entry name" value="Cyt_P450_sf"/>
</dbReference>
<accession>A0ABQ8GB41</accession>
<evidence type="ECO:0000313" key="8">
    <source>
        <dbReference type="Proteomes" id="UP000774617"/>
    </source>
</evidence>
<protein>
    <submittedName>
        <fullName evidence="7">Cytochrome P450</fullName>
    </submittedName>
</protein>
<reference evidence="7 8" key="1">
    <citation type="journal article" date="2021" name="Nat. Commun.">
        <title>Genetic determinants of endophytism in the Arabidopsis root mycobiome.</title>
        <authorList>
            <person name="Mesny F."/>
            <person name="Miyauchi S."/>
            <person name="Thiergart T."/>
            <person name="Pickel B."/>
            <person name="Atanasova L."/>
            <person name="Karlsson M."/>
            <person name="Huettel B."/>
            <person name="Barry K.W."/>
            <person name="Haridas S."/>
            <person name="Chen C."/>
            <person name="Bauer D."/>
            <person name="Andreopoulos W."/>
            <person name="Pangilinan J."/>
            <person name="LaButti K."/>
            <person name="Riley R."/>
            <person name="Lipzen A."/>
            <person name="Clum A."/>
            <person name="Drula E."/>
            <person name="Henrissat B."/>
            <person name="Kohler A."/>
            <person name="Grigoriev I.V."/>
            <person name="Martin F.M."/>
            <person name="Hacquard S."/>
        </authorList>
    </citation>
    <scope>NUCLEOTIDE SEQUENCE [LARGE SCALE GENOMIC DNA]</scope>
    <source>
        <strain evidence="7 8">MPI-SDFR-AT-0080</strain>
    </source>
</reference>
<dbReference type="PRINTS" id="PR00385">
    <property type="entry name" value="P450"/>
</dbReference>
<keyword evidence="5 6" id="KW-0408">Iron</keyword>